<evidence type="ECO:0000313" key="4">
    <source>
        <dbReference type="EMBL" id="GAN34064.1"/>
    </source>
</evidence>
<feature type="repeat" description="TPR" evidence="1">
    <location>
        <begin position="554"/>
        <end position="587"/>
    </location>
</feature>
<gene>
    <name evidence="4" type="ORF">BROSI_A2599</name>
</gene>
<evidence type="ECO:0008006" key="6">
    <source>
        <dbReference type="Google" id="ProtNLM"/>
    </source>
</evidence>
<sequence length="608" mass="70040">MKKNLSFKILLIAYSFLTVFTFSLVQGDESINTPFDVHEKLDAEKRNLEKLQMQLQILETGKDENEQDQNVQFQIGELIKSKSIGQTPIVINPNENIVLTKELGEYGVPVYSIDATQVKIADVLQALSASLGKSIIVDDEVDLSNLSSYVNISIQKSPVQDILEMVLGMRGLEFVQNEDSIFVTSLAKLNVDTAFEYYRDKSIHLYQKAQIKYPNDRRVVKAYFELGNYYYELGFNFLALQEYQIIVGKYRESPQAKESLFKIGRCYDSLKDPESARRAYFQFMYSYPKDPLVGDALLSVGDSLAEQGLYHKALDVYEKIIREFATEDTVTTRAQFNMAKTYVQMGDYRKAIQLFLKTRWKYYSDQMSAEIEYQIGNCLYLLNEYQDAGNVFGNFLMNQKGEEFVENVSYLLGDCFYKQDNYLGAFQIFRKTVEAYPKSKKIPYGMYCMGKSLKAMSMPESAIKTFREGIQGYPDDDYASKMLFEIGKCYFDKGDYWLAYNAFDSFVRQYPHSELAAEGMIGMSDALLHDKKYTEAINSYIELLKTSNEKKIRQYAYNRIGECYRDMGKLEQAIKAYRMSLGSSEDTIQETWDINDSSGTKTCNVEHM</sequence>
<dbReference type="PROSITE" id="PS50005">
    <property type="entry name" value="TPR"/>
    <property type="match status" value="3"/>
</dbReference>
<dbReference type="PANTHER" id="PTHR12558">
    <property type="entry name" value="CELL DIVISION CYCLE 16,23,27"/>
    <property type="match status" value="1"/>
</dbReference>
<keyword evidence="1" id="KW-0802">TPR repeat</keyword>
<feature type="repeat" description="TPR" evidence="1">
    <location>
        <begin position="480"/>
        <end position="513"/>
    </location>
</feature>
<feature type="coiled-coil region" evidence="2">
    <location>
        <begin position="38"/>
        <end position="68"/>
    </location>
</feature>
<dbReference type="EMBL" id="BAFN01000001">
    <property type="protein sequence ID" value="GAN34064.1"/>
    <property type="molecule type" value="Genomic_DNA"/>
</dbReference>
<name>A0ABQ0JZW5_9BACT</name>
<accession>A0ABQ0JZW5</accession>
<dbReference type="Proteomes" id="UP000032309">
    <property type="component" value="Unassembled WGS sequence"/>
</dbReference>
<proteinExistence type="predicted"/>
<feature type="signal peptide" evidence="3">
    <location>
        <begin position="1"/>
        <end position="27"/>
    </location>
</feature>
<dbReference type="PANTHER" id="PTHR12558:SF13">
    <property type="entry name" value="CELL DIVISION CYCLE PROTEIN 27 HOMOLOG"/>
    <property type="match status" value="1"/>
</dbReference>
<dbReference type="Pfam" id="PF13181">
    <property type="entry name" value="TPR_8"/>
    <property type="match status" value="1"/>
</dbReference>
<dbReference type="RefSeq" id="WP_052564110.1">
    <property type="nucleotide sequence ID" value="NZ_BAFN01000001.1"/>
</dbReference>
<evidence type="ECO:0000256" key="3">
    <source>
        <dbReference type="SAM" id="SignalP"/>
    </source>
</evidence>
<feature type="repeat" description="TPR" evidence="1">
    <location>
        <begin position="406"/>
        <end position="439"/>
    </location>
</feature>
<dbReference type="InterPro" id="IPR011990">
    <property type="entry name" value="TPR-like_helical_dom_sf"/>
</dbReference>
<keyword evidence="5" id="KW-1185">Reference proteome</keyword>
<protein>
    <recommendedName>
        <fullName evidence="6">Outer membrane lipoprotein BamD-like domain-containing protein</fullName>
    </recommendedName>
</protein>
<reference evidence="5" key="1">
    <citation type="journal article" date="2015" name="Genome Announc.">
        <title>Draft Genome Sequence of an Anaerobic Ammonium-Oxidizing Bacterium, "Candidatus Brocadia sinica".</title>
        <authorList>
            <person name="Oshiki M."/>
            <person name="Shinyako-Hata K."/>
            <person name="Satoh H."/>
            <person name="Okabe S."/>
        </authorList>
    </citation>
    <scope>NUCLEOTIDE SEQUENCE [LARGE SCALE GENOMIC DNA]</scope>
    <source>
        <strain evidence="5">JPN1</strain>
    </source>
</reference>
<evidence type="ECO:0000256" key="1">
    <source>
        <dbReference type="PROSITE-ProRule" id="PRU00339"/>
    </source>
</evidence>
<dbReference type="Pfam" id="PF13424">
    <property type="entry name" value="TPR_12"/>
    <property type="match status" value="1"/>
</dbReference>
<dbReference type="Pfam" id="PF13174">
    <property type="entry name" value="TPR_6"/>
    <property type="match status" value="3"/>
</dbReference>
<feature type="chain" id="PRO_5046061656" description="Outer membrane lipoprotein BamD-like domain-containing protein" evidence="3">
    <location>
        <begin position="28"/>
        <end position="608"/>
    </location>
</feature>
<dbReference type="SMART" id="SM00028">
    <property type="entry name" value="TPR"/>
    <property type="match status" value="9"/>
</dbReference>
<evidence type="ECO:0000256" key="2">
    <source>
        <dbReference type="SAM" id="Coils"/>
    </source>
</evidence>
<dbReference type="SUPFAM" id="SSF48452">
    <property type="entry name" value="TPR-like"/>
    <property type="match status" value="2"/>
</dbReference>
<dbReference type="Gene3D" id="1.25.40.10">
    <property type="entry name" value="Tetratricopeptide repeat domain"/>
    <property type="match status" value="4"/>
</dbReference>
<keyword evidence="3" id="KW-0732">Signal</keyword>
<comment type="caution">
    <text evidence="4">The sequence shown here is derived from an EMBL/GenBank/DDBJ whole genome shotgun (WGS) entry which is preliminary data.</text>
</comment>
<organism evidence="4 5">
    <name type="scientific">Candidatus Brocadia sinica JPN1</name>
    <dbReference type="NCBI Taxonomy" id="1197129"/>
    <lineage>
        <taxon>Bacteria</taxon>
        <taxon>Pseudomonadati</taxon>
        <taxon>Planctomycetota</taxon>
        <taxon>Candidatus Brocadiia</taxon>
        <taxon>Candidatus Brocadiales</taxon>
        <taxon>Candidatus Brocadiaceae</taxon>
        <taxon>Candidatus Brocadia</taxon>
    </lineage>
</organism>
<dbReference type="Gene3D" id="3.55.50.30">
    <property type="match status" value="1"/>
</dbReference>
<dbReference type="InterPro" id="IPR019734">
    <property type="entry name" value="TPR_rpt"/>
</dbReference>
<evidence type="ECO:0000313" key="5">
    <source>
        <dbReference type="Proteomes" id="UP000032309"/>
    </source>
</evidence>
<keyword evidence="2" id="KW-0175">Coiled coil</keyword>